<protein>
    <submittedName>
        <fullName evidence="1">Uncharacterized protein</fullName>
    </submittedName>
</protein>
<evidence type="ECO:0000313" key="1">
    <source>
        <dbReference type="EMBL" id="SVE27649.1"/>
    </source>
</evidence>
<dbReference type="EMBL" id="UINC01206151">
    <property type="protein sequence ID" value="SVE27649.1"/>
    <property type="molecule type" value="Genomic_DNA"/>
</dbReference>
<name>A0A383C6G7_9ZZZZ</name>
<sequence>MCKLIKKLLGDFVFYNQKIYVICTKIAPMPFYHKLGKIPHKRHTTFQKKDGSLHYEELFGTIGFEGMSSLLYHLERPT</sequence>
<organism evidence="1">
    <name type="scientific">marine metagenome</name>
    <dbReference type="NCBI Taxonomy" id="408172"/>
    <lineage>
        <taxon>unclassified sequences</taxon>
        <taxon>metagenomes</taxon>
        <taxon>ecological metagenomes</taxon>
    </lineage>
</organism>
<dbReference type="AlphaFoldDB" id="A0A383C6G7"/>
<feature type="non-terminal residue" evidence="1">
    <location>
        <position position="78"/>
    </location>
</feature>
<gene>
    <name evidence="1" type="ORF">METZ01_LOCUS480503</name>
</gene>
<proteinExistence type="predicted"/>
<reference evidence="1" key="1">
    <citation type="submission" date="2018-05" db="EMBL/GenBank/DDBJ databases">
        <authorList>
            <person name="Lanie J.A."/>
            <person name="Ng W.-L."/>
            <person name="Kazmierczak K.M."/>
            <person name="Andrzejewski T.M."/>
            <person name="Davidsen T.M."/>
            <person name="Wayne K.J."/>
            <person name="Tettelin H."/>
            <person name="Glass J.I."/>
            <person name="Rusch D."/>
            <person name="Podicherti R."/>
            <person name="Tsui H.-C.T."/>
            <person name="Winkler M.E."/>
        </authorList>
    </citation>
    <scope>NUCLEOTIDE SEQUENCE</scope>
</reference>
<accession>A0A383C6G7</accession>